<reference evidence="11 12" key="1">
    <citation type="submission" date="2023-08" db="EMBL/GenBank/DDBJ databases">
        <title>A Necator americanus chromosomal reference genome.</title>
        <authorList>
            <person name="Ilik V."/>
            <person name="Petrzelkova K.J."/>
            <person name="Pardy F."/>
            <person name="Fuh T."/>
            <person name="Niatou-Singa F.S."/>
            <person name="Gouil Q."/>
            <person name="Baker L."/>
            <person name="Ritchie M.E."/>
            <person name="Jex A.R."/>
            <person name="Gazzola D."/>
            <person name="Li H."/>
            <person name="Toshio Fujiwara R."/>
            <person name="Zhan B."/>
            <person name="Aroian R.V."/>
            <person name="Pafco B."/>
            <person name="Schwarz E.M."/>
        </authorList>
    </citation>
    <scope>NUCLEOTIDE SEQUENCE [LARGE SCALE GENOMIC DNA]</scope>
    <source>
        <strain evidence="11 12">Aroian</strain>
        <tissue evidence="11">Whole animal</tissue>
    </source>
</reference>
<feature type="compositionally biased region" description="Low complexity" evidence="9">
    <location>
        <begin position="280"/>
        <end position="300"/>
    </location>
</feature>
<keyword evidence="12" id="KW-1185">Reference proteome</keyword>
<dbReference type="PROSITE" id="PS50229">
    <property type="entry name" value="WH1"/>
    <property type="match status" value="1"/>
</dbReference>
<dbReference type="SUPFAM" id="SSF118370">
    <property type="entry name" value="Vasodilator-stimulated phosphoprotein, VASP, tetramerisation domain"/>
    <property type="match status" value="1"/>
</dbReference>
<sequence length="556" mass="59983">MAAIKYPCDRVIALANVNNANQCHRFYGEVGEGCVTLEIVTPSVGHCRNLRWKLDATLSEEYFMIIILVSGHNDIGWVQLLVPKVIELAAYASIDFYDFELNESSMAAAAAEVMIYNETRKKWQAPDGAEGQLSNIQILHNAARQSFRIIAIREQDGAWVLNCNIHHKLKYHTATPTFHQWRDEQRQVYGLNFSSEKEARDFVSAVGQAIDYLNHQFVHGGEYQIPNDNVYQDPHQHMMSHIQSAPSFRDQEDGSGGVAHSPMNQNHPGFRKSSHCMQGNLSLAQQQRRSSQGSSSSSNSPCNIYGQQQTASPSRVAPGPPAAPAPPTPNITSSSFPPPAPPPPPTGGAPPPPPPPPPPPNLLKSSNVKGTSLVDQLKGAQLKKTGGVRDGRSVSIAEGSSVSNGPGSVAGSSHGDLLSELAATFNRKKISQAKADAVDSKSNASNGSSDSGCGTIPPVNGFALPATTGNAARKWEPIKTNGNMESPKTHRKVPSGSSISSQEEAAKTNGITVSNAVITPEVLERFKAELMVEVRLEINKAKQDIIEAFRTELARQ</sequence>
<feature type="region of interest" description="Disordered" evidence="9">
    <location>
        <begin position="470"/>
        <end position="511"/>
    </location>
</feature>
<evidence type="ECO:0000256" key="8">
    <source>
        <dbReference type="ARBA" id="ARBA00023273"/>
    </source>
</evidence>
<accession>A0ABR1DUJ5</accession>
<evidence type="ECO:0000313" key="12">
    <source>
        <dbReference type="Proteomes" id="UP001303046"/>
    </source>
</evidence>
<comment type="caution">
    <text evidence="11">The sequence shown here is derived from an EMBL/GenBank/DDBJ whole genome shotgun (WGS) entry which is preliminary data.</text>
</comment>
<evidence type="ECO:0000256" key="6">
    <source>
        <dbReference type="ARBA" id="ARBA00023203"/>
    </source>
</evidence>
<dbReference type="InterPro" id="IPR011993">
    <property type="entry name" value="PH-like_dom_sf"/>
</dbReference>
<dbReference type="Pfam" id="PF08776">
    <property type="entry name" value="VASP_tetra"/>
    <property type="match status" value="1"/>
</dbReference>
<proteinExistence type="inferred from homology"/>
<gene>
    <name evidence="11" type="primary">Necator_chrV.g18025</name>
    <name evidence="11" type="ORF">RB195_013235</name>
</gene>
<evidence type="ECO:0000259" key="10">
    <source>
        <dbReference type="PROSITE" id="PS50229"/>
    </source>
</evidence>
<feature type="region of interest" description="Disordered" evidence="9">
    <location>
        <begin position="430"/>
        <end position="456"/>
    </location>
</feature>
<comment type="similarity">
    <text evidence="3">Belongs to the Ena/VASP family.</text>
</comment>
<evidence type="ECO:0000256" key="4">
    <source>
        <dbReference type="ARBA" id="ARBA00022490"/>
    </source>
</evidence>
<keyword evidence="6" id="KW-0009">Actin-binding</keyword>
<evidence type="ECO:0000256" key="7">
    <source>
        <dbReference type="ARBA" id="ARBA00023212"/>
    </source>
</evidence>
<evidence type="ECO:0000313" key="11">
    <source>
        <dbReference type="EMBL" id="KAK6754107.1"/>
    </source>
</evidence>
<evidence type="ECO:0000256" key="2">
    <source>
        <dbReference type="ARBA" id="ARBA00004510"/>
    </source>
</evidence>
<organism evidence="11 12">
    <name type="scientific">Necator americanus</name>
    <name type="common">Human hookworm</name>
    <dbReference type="NCBI Taxonomy" id="51031"/>
    <lineage>
        <taxon>Eukaryota</taxon>
        <taxon>Metazoa</taxon>
        <taxon>Ecdysozoa</taxon>
        <taxon>Nematoda</taxon>
        <taxon>Chromadorea</taxon>
        <taxon>Rhabditida</taxon>
        <taxon>Rhabditina</taxon>
        <taxon>Rhabditomorpha</taxon>
        <taxon>Strongyloidea</taxon>
        <taxon>Ancylostomatidae</taxon>
        <taxon>Bunostominae</taxon>
        <taxon>Necator</taxon>
    </lineage>
</organism>
<evidence type="ECO:0000256" key="3">
    <source>
        <dbReference type="ARBA" id="ARBA00009785"/>
    </source>
</evidence>
<dbReference type="Gene3D" id="1.20.5.1160">
    <property type="entry name" value="Vasodilator-stimulated phosphoprotein"/>
    <property type="match status" value="1"/>
</dbReference>
<feature type="compositionally biased region" description="Low complexity" evidence="9">
    <location>
        <begin position="440"/>
        <end position="452"/>
    </location>
</feature>
<feature type="compositionally biased region" description="Pro residues" evidence="9">
    <location>
        <begin position="318"/>
        <end position="329"/>
    </location>
</feature>
<dbReference type="PANTHER" id="PTHR11202:SF22">
    <property type="entry name" value="PROTEIN ENABLED"/>
    <property type="match status" value="1"/>
</dbReference>
<dbReference type="EMBL" id="JAVFWL010000005">
    <property type="protein sequence ID" value="KAK6754107.1"/>
    <property type="molecule type" value="Genomic_DNA"/>
</dbReference>
<keyword evidence="8" id="KW-0966">Cell projection</keyword>
<dbReference type="Proteomes" id="UP001303046">
    <property type="component" value="Unassembled WGS sequence"/>
</dbReference>
<feature type="compositionally biased region" description="Pro residues" evidence="9">
    <location>
        <begin position="336"/>
        <end position="361"/>
    </location>
</feature>
<keyword evidence="7" id="KW-0206">Cytoskeleton</keyword>
<evidence type="ECO:0000256" key="1">
    <source>
        <dbReference type="ARBA" id="ARBA00004245"/>
    </source>
</evidence>
<evidence type="ECO:0000256" key="5">
    <source>
        <dbReference type="ARBA" id="ARBA00023036"/>
    </source>
</evidence>
<comment type="subcellular location">
    <subcellularLocation>
        <location evidence="2">Cell projection</location>
        <location evidence="2">Lamellipodium</location>
    </subcellularLocation>
    <subcellularLocation>
        <location evidence="1">Cytoplasm</location>
        <location evidence="1">Cytoskeleton</location>
    </subcellularLocation>
</comment>
<dbReference type="SUPFAM" id="SSF50729">
    <property type="entry name" value="PH domain-like"/>
    <property type="match status" value="1"/>
</dbReference>
<feature type="compositionally biased region" description="Polar residues" evidence="9">
    <location>
        <begin position="363"/>
        <end position="374"/>
    </location>
</feature>
<feature type="compositionally biased region" description="Polar residues" evidence="9">
    <location>
        <begin position="495"/>
        <end position="511"/>
    </location>
</feature>
<feature type="region of interest" description="Disordered" evidence="9">
    <location>
        <begin position="246"/>
        <end position="414"/>
    </location>
</feature>
<protein>
    <recommendedName>
        <fullName evidence="10">WH1 domain-containing protein</fullName>
    </recommendedName>
</protein>
<feature type="compositionally biased region" description="Polar residues" evidence="9">
    <location>
        <begin position="301"/>
        <end position="310"/>
    </location>
</feature>
<dbReference type="Pfam" id="PF00568">
    <property type="entry name" value="WH1"/>
    <property type="match status" value="1"/>
</dbReference>
<dbReference type="SMART" id="SM00461">
    <property type="entry name" value="WH1"/>
    <property type="match status" value="1"/>
</dbReference>
<dbReference type="InterPro" id="IPR038023">
    <property type="entry name" value="VASP_sf"/>
</dbReference>
<evidence type="ECO:0000256" key="9">
    <source>
        <dbReference type="SAM" id="MobiDB-lite"/>
    </source>
</evidence>
<dbReference type="PANTHER" id="PTHR11202">
    <property type="entry name" value="SPROUTY-RELATED, EVH1 DOMAIN-CONTAINING PROTEIN FAMILY MEMBER"/>
    <property type="match status" value="1"/>
</dbReference>
<dbReference type="Gene3D" id="2.30.29.30">
    <property type="entry name" value="Pleckstrin-homology domain (PH domain)/Phosphotyrosine-binding domain (PTB)"/>
    <property type="match status" value="1"/>
</dbReference>
<dbReference type="InterPro" id="IPR000697">
    <property type="entry name" value="WH1/EVH1_dom"/>
</dbReference>
<dbReference type="InterPro" id="IPR014885">
    <property type="entry name" value="VASP_tetra"/>
</dbReference>
<name>A0ABR1DUJ5_NECAM</name>
<dbReference type="SUPFAM" id="SSF101447">
    <property type="entry name" value="Formin homology 2 domain (FH2 domain)"/>
    <property type="match status" value="1"/>
</dbReference>
<feature type="domain" description="WH1" evidence="10">
    <location>
        <begin position="98"/>
        <end position="213"/>
    </location>
</feature>
<keyword evidence="4" id="KW-0963">Cytoplasm</keyword>
<keyword evidence="5" id="KW-0729">SH3-binding</keyword>